<dbReference type="RefSeq" id="XP_060364591.1">
    <property type="nucleotide sequence ID" value="XM_060508351.1"/>
</dbReference>
<keyword evidence="3" id="KW-1185">Reference proteome</keyword>
<protein>
    <submittedName>
        <fullName evidence="2">Uncharacterized protein</fullName>
    </submittedName>
</protein>
<organism evidence="2 3">
    <name type="scientific">Glomerella acutata</name>
    <name type="common">Colletotrichum acutatum</name>
    <dbReference type="NCBI Taxonomy" id="27357"/>
    <lineage>
        <taxon>Eukaryota</taxon>
        <taxon>Fungi</taxon>
        <taxon>Dikarya</taxon>
        <taxon>Ascomycota</taxon>
        <taxon>Pezizomycotina</taxon>
        <taxon>Sordariomycetes</taxon>
        <taxon>Hypocreomycetidae</taxon>
        <taxon>Glomerellales</taxon>
        <taxon>Glomerellaceae</taxon>
        <taxon>Colletotrichum</taxon>
        <taxon>Colletotrichum acutatum species complex</taxon>
    </lineage>
</organism>
<name>A0AAD8UII2_GLOAC</name>
<reference evidence="2" key="1">
    <citation type="submission" date="2021-12" db="EMBL/GenBank/DDBJ databases">
        <title>Comparative genomics, transcriptomics and evolutionary studies reveal genomic signatures of adaptation to plant cell wall in hemibiotrophic fungi.</title>
        <authorList>
            <consortium name="DOE Joint Genome Institute"/>
            <person name="Baroncelli R."/>
            <person name="Diaz J.F."/>
            <person name="Benocci T."/>
            <person name="Peng M."/>
            <person name="Battaglia E."/>
            <person name="Haridas S."/>
            <person name="Andreopoulos W."/>
            <person name="Labutti K."/>
            <person name="Pangilinan J."/>
            <person name="Floch G.L."/>
            <person name="Makela M.R."/>
            <person name="Henrissat B."/>
            <person name="Grigoriev I.V."/>
            <person name="Crouch J.A."/>
            <person name="De Vries R.P."/>
            <person name="Sukno S.A."/>
            <person name="Thon M.R."/>
        </authorList>
    </citation>
    <scope>NUCLEOTIDE SEQUENCE</scope>
    <source>
        <strain evidence="2">CBS 112980</strain>
    </source>
</reference>
<dbReference type="GeneID" id="85392250"/>
<evidence type="ECO:0000313" key="2">
    <source>
        <dbReference type="EMBL" id="KAK1724536.1"/>
    </source>
</evidence>
<proteinExistence type="predicted"/>
<dbReference type="EMBL" id="JAHMHS010000051">
    <property type="protein sequence ID" value="KAK1724536.1"/>
    <property type="molecule type" value="Genomic_DNA"/>
</dbReference>
<sequence length="64" mass="7155">MITDYKIPRPAMLSISSQPAFAVAGVVTDTNHIAPQSLDRPFHRGRRLPSSSPQRRAQSWLVKL</sequence>
<dbReference type="AlphaFoldDB" id="A0AAD8UII2"/>
<evidence type="ECO:0000313" key="3">
    <source>
        <dbReference type="Proteomes" id="UP001244207"/>
    </source>
</evidence>
<evidence type="ECO:0000256" key="1">
    <source>
        <dbReference type="SAM" id="MobiDB-lite"/>
    </source>
</evidence>
<dbReference type="Proteomes" id="UP001244207">
    <property type="component" value="Unassembled WGS sequence"/>
</dbReference>
<accession>A0AAD8UII2</accession>
<gene>
    <name evidence="2" type="ORF">BDZ83DRAFT_622958</name>
</gene>
<comment type="caution">
    <text evidence="2">The sequence shown here is derived from an EMBL/GenBank/DDBJ whole genome shotgun (WGS) entry which is preliminary data.</text>
</comment>
<feature type="region of interest" description="Disordered" evidence="1">
    <location>
        <begin position="35"/>
        <end position="64"/>
    </location>
</feature>